<evidence type="ECO:0000313" key="2">
    <source>
        <dbReference type="Proteomes" id="UP000179242"/>
    </source>
</evidence>
<evidence type="ECO:0000313" key="1">
    <source>
        <dbReference type="EMBL" id="OGC40944.1"/>
    </source>
</evidence>
<accession>A0A1F4U7L1</accession>
<dbReference type="Proteomes" id="UP000179242">
    <property type="component" value="Unassembled WGS sequence"/>
</dbReference>
<gene>
    <name evidence="1" type="ORF">A2438_01485</name>
</gene>
<reference evidence="1 2" key="1">
    <citation type="journal article" date="2016" name="Nat. Commun.">
        <title>Thousands of microbial genomes shed light on interconnected biogeochemical processes in an aquifer system.</title>
        <authorList>
            <person name="Anantharaman K."/>
            <person name="Brown C.T."/>
            <person name="Hug L.A."/>
            <person name="Sharon I."/>
            <person name="Castelle C.J."/>
            <person name="Probst A.J."/>
            <person name="Thomas B.C."/>
            <person name="Singh A."/>
            <person name="Wilkins M.J."/>
            <person name="Karaoz U."/>
            <person name="Brodie E.L."/>
            <person name="Williams K.H."/>
            <person name="Hubbard S.S."/>
            <person name="Banfield J.F."/>
        </authorList>
    </citation>
    <scope>NUCLEOTIDE SEQUENCE [LARGE SCALE GENOMIC DNA]</scope>
</reference>
<organism evidence="1 2">
    <name type="scientific">candidate division WOR-1 bacterium RIFOXYC2_FULL_46_14</name>
    <dbReference type="NCBI Taxonomy" id="1802587"/>
    <lineage>
        <taxon>Bacteria</taxon>
        <taxon>Bacillati</taxon>
        <taxon>Saganbacteria</taxon>
    </lineage>
</organism>
<sequence>MIKDNTVLILGAGASADYNYPTGLKLKDDIVRNLAPGSNNYWLEIFDIVNIRREEIQEFTKALSHCGLDSIDTFLERNPKYHKIGVLAIAIGITRKENAQENGFFRTDRYNWYQYLYGKLDAPFDDFENNRLSIITFNYDRSLEHCLFTYFRNTHLNKSIEECAQKFMTIPIIHVYGKLGNLPWQDNKDTREYTNFSDEIQGVIDVSKNIKILSERDTISEDFRKAHKLLFGASKIIFMGFGYNETNLIRLGFDHLDFGGRIKILGSSYNLTPIQIDVIENKFRRKIKFPEKSRFKKNLEFLQNIVF</sequence>
<name>A0A1F4U7L1_UNCSA</name>
<evidence type="ECO:0008006" key="3">
    <source>
        <dbReference type="Google" id="ProtNLM"/>
    </source>
</evidence>
<dbReference type="AlphaFoldDB" id="A0A1F4U7L1"/>
<dbReference type="EMBL" id="MEUJ01000002">
    <property type="protein sequence ID" value="OGC40944.1"/>
    <property type="molecule type" value="Genomic_DNA"/>
</dbReference>
<protein>
    <recommendedName>
        <fullName evidence="3">SIR2-like domain-containing protein</fullName>
    </recommendedName>
</protein>
<comment type="caution">
    <text evidence="1">The sequence shown here is derived from an EMBL/GenBank/DDBJ whole genome shotgun (WGS) entry which is preliminary data.</text>
</comment>
<proteinExistence type="predicted"/>